<dbReference type="GO" id="GO:0000166">
    <property type="term" value="F:nucleotide binding"/>
    <property type="evidence" value="ECO:0007669"/>
    <property type="project" value="InterPro"/>
</dbReference>
<protein>
    <submittedName>
        <fullName evidence="3">Oxidoreductase domain protein</fullName>
    </submittedName>
</protein>
<dbReference type="Pfam" id="PF02894">
    <property type="entry name" value="GFO_IDH_MocA_C"/>
    <property type="match status" value="1"/>
</dbReference>
<evidence type="ECO:0000313" key="3">
    <source>
        <dbReference type="EMBL" id="GAK53584.1"/>
    </source>
</evidence>
<keyword evidence="4" id="KW-1185">Reference proteome</keyword>
<proteinExistence type="predicted"/>
<evidence type="ECO:0000313" key="4">
    <source>
        <dbReference type="Proteomes" id="UP000030700"/>
    </source>
</evidence>
<dbReference type="SUPFAM" id="SSF51735">
    <property type="entry name" value="NAD(P)-binding Rossmann-fold domains"/>
    <property type="match status" value="1"/>
</dbReference>
<dbReference type="EMBL" id="DF820459">
    <property type="protein sequence ID" value="GAK53584.1"/>
    <property type="molecule type" value="Genomic_DNA"/>
</dbReference>
<dbReference type="Proteomes" id="UP000030700">
    <property type="component" value="Unassembled WGS sequence"/>
</dbReference>
<sequence>MNKTRYALVGVGDRSWMYLDALLTQFAEFGELAAICDRNEGRLRLRQTTLNEQGGNVAAYRDDQFDRMLAEIRPDAVIVTTQDSAHDDYICRAMQAGCDVITEKPMTMDAQKCQRIIDTQKATGRSCRVTFNYRYAPPRTQIKELLMSGVIGNVVSVDFHWLLDTKHGADYFRRWHRYKKNSGGLLVHKATHHFDLVNWWLSSVPETVYATGTRNFYSPQMAERYGITNRSERCLTCAETERCPFALDLRAYPKLKTTYLDQETYDGYFRDRCLFDASIDIEDTMQAIVTYRSGAAMTYSLHAFMPWEGYIVSFNGTRGRLEHICQETVYFSGDGSVPGELMPEGTKTKIYPLFQAGYDVEIWQATGGHGGGDPILLADIFDPNAPQDKYLRAADYRAGSWSILTGIAANQSVASGQPVRISDIISGLDEPAYPPMPSAADPIPLPKIENSMPEWFKKASS</sequence>
<dbReference type="InterPro" id="IPR051450">
    <property type="entry name" value="Gfo/Idh/MocA_Oxidoreductases"/>
</dbReference>
<organism evidence="3">
    <name type="scientific">Candidatus Moduliflexus flocculans</name>
    <dbReference type="NCBI Taxonomy" id="1499966"/>
    <lineage>
        <taxon>Bacteria</taxon>
        <taxon>Candidatus Moduliflexota</taxon>
        <taxon>Candidatus Moduliflexia</taxon>
        <taxon>Candidatus Moduliflexales</taxon>
        <taxon>Candidatus Moduliflexaceae</taxon>
    </lineage>
</organism>
<reference evidence="3" key="1">
    <citation type="journal article" date="2015" name="PeerJ">
        <title>First genomic representation of candidate bacterial phylum KSB3 points to enhanced environmental sensing as a trigger of wastewater bulking.</title>
        <authorList>
            <person name="Sekiguchi Y."/>
            <person name="Ohashi A."/>
            <person name="Parks D.H."/>
            <person name="Yamauchi T."/>
            <person name="Tyson G.W."/>
            <person name="Hugenholtz P."/>
        </authorList>
    </citation>
    <scope>NUCLEOTIDE SEQUENCE [LARGE SCALE GENOMIC DNA]</scope>
</reference>
<dbReference type="Gene3D" id="3.40.50.720">
    <property type="entry name" value="NAD(P)-binding Rossmann-like Domain"/>
    <property type="match status" value="1"/>
</dbReference>
<feature type="domain" description="Gfo/Idh/MocA-like oxidoreductase N-terminal" evidence="1">
    <location>
        <begin position="5"/>
        <end position="130"/>
    </location>
</feature>
<dbReference type="HOGENOM" id="CLU_052304_0_0_0"/>
<name>A0A0S6W1E1_9BACT</name>
<dbReference type="STRING" id="1499966.U14_04850"/>
<evidence type="ECO:0000259" key="1">
    <source>
        <dbReference type="Pfam" id="PF01408"/>
    </source>
</evidence>
<dbReference type="PANTHER" id="PTHR43377:SF2">
    <property type="entry name" value="BINDING ROSSMANN FOLD OXIDOREDUCTASE, PUTATIVE (AFU_ORTHOLOGUE AFUA_4G00560)-RELATED"/>
    <property type="match status" value="1"/>
</dbReference>
<gene>
    <name evidence="3" type="ORF">U14_04850</name>
</gene>
<evidence type="ECO:0000259" key="2">
    <source>
        <dbReference type="Pfam" id="PF02894"/>
    </source>
</evidence>
<dbReference type="PANTHER" id="PTHR43377">
    <property type="entry name" value="BILIVERDIN REDUCTASE A"/>
    <property type="match status" value="1"/>
</dbReference>
<dbReference type="InterPro" id="IPR000683">
    <property type="entry name" value="Gfo/Idh/MocA-like_OxRdtase_N"/>
</dbReference>
<accession>A0A0S6W1E1</accession>
<dbReference type="InterPro" id="IPR036291">
    <property type="entry name" value="NAD(P)-bd_dom_sf"/>
</dbReference>
<feature type="domain" description="Gfo/Idh/MocA-like oxidoreductase C-terminal" evidence="2">
    <location>
        <begin position="143"/>
        <end position="420"/>
    </location>
</feature>
<dbReference type="SUPFAM" id="SSF55347">
    <property type="entry name" value="Glyceraldehyde-3-phosphate dehydrogenase-like, C-terminal domain"/>
    <property type="match status" value="1"/>
</dbReference>
<dbReference type="InterPro" id="IPR004104">
    <property type="entry name" value="Gfo/Idh/MocA-like_OxRdtase_C"/>
</dbReference>
<dbReference type="AlphaFoldDB" id="A0A0S6W1E1"/>
<dbReference type="Gene3D" id="3.30.360.10">
    <property type="entry name" value="Dihydrodipicolinate Reductase, domain 2"/>
    <property type="match status" value="1"/>
</dbReference>
<dbReference type="Pfam" id="PF01408">
    <property type="entry name" value="GFO_IDH_MocA"/>
    <property type="match status" value="1"/>
</dbReference>